<feature type="compositionally biased region" description="Acidic residues" evidence="1">
    <location>
        <begin position="226"/>
        <end position="250"/>
    </location>
</feature>
<keyword evidence="2" id="KW-0472">Membrane</keyword>
<name>A0A5C1AEQ2_9BACT</name>
<dbReference type="KEGG" id="lrs:PX52LOC_04223"/>
<evidence type="ECO:0000256" key="1">
    <source>
        <dbReference type="SAM" id="MobiDB-lite"/>
    </source>
</evidence>
<evidence type="ECO:0000256" key="2">
    <source>
        <dbReference type="SAM" id="Phobius"/>
    </source>
</evidence>
<keyword evidence="2" id="KW-0812">Transmembrane</keyword>
<accession>A0A5C1AEQ2</accession>
<sequence>MFVMKCPECDAELKAKARPPEGKKIRCKECQTAFVPKVKEVQEKAAAPVKPVAAEKPAEPAAKPVDDDENDINPYGLVTEEDTEEQKAAKAKVRFDGVDDKKKRSARGPAMSLLVMPANLLVASGGLTFVIGLGTIIYGLWPLIFTDVSPSDDDYSEQLPWVLFGIIIAIWAALVLLGASRMQNLESYTWAMTGAIMGIPLALTGIFALITLRNPKVLAGFMEVEGAMDNEEEEEKDDDEDEDDEDDEDD</sequence>
<dbReference type="EMBL" id="CP042425">
    <property type="protein sequence ID" value="QEL17240.1"/>
    <property type="molecule type" value="Genomic_DNA"/>
</dbReference>
<evidence type="ECO:0000313" key="3">
    <source>
        <dbReference type="EMBL" id="QEL17240.1"/>
    </source>
</evidence>
<reference evidence="4" key="1">
    <citation type="submission" date="2019-08" db="EMBL/GenBank/DDBJ databases">
        <title>Limnoglobus roseus gen. nov., sp. nov., a novel freshwater planctomycete with a giant genome from the family Gemmataceae.</title>
        <authorList>
            <person name="Kulichevskaya I.S."/>
            <person name="Naumoff D.G."/>
            <person name="Miroshnikov K."/>
            <person name="Ivanova A."/>
            <person name="Philippov D.A."/>
            <person name="Hakobyan A."/>
            <person name="Rijpstra I.C."/>
            <person name="Sinninghe Damste J.S."/>
            <person name="Liesack W."/>
            <person name="Dedysh S.N."/>
        </authorList>
    </citation>
    <scope>NUCLEOTIDE SEQUENCE [LARGE SCALE GENOMIC DNA]</scope>
    <source>
        <strain evidence="4">PX52</strain>
    </source>
</reference>
<feature type="region of interest" description="Disordered" evidence="1">
    <location>
        <begin position="46"/>
        <end position="71"/>
    </location>
</feature>
<keyword evidence="4" id="KW-1185">Reference proteome</keyword>
<proteinExistence type="predicted"/>
<gene>
    <name evidence="3" type="ORF">PX52LOC_04223</name>
</gene>
<feature type="region of interest" description="Disordered" evidence="1">
    <location>
        <begin position="225"/>
        <end position="250"/>
    </location>
</feature>
<keyword evidence="2" id="KW-1133">Transmembrane helix</keyword>
<dbReference type="AlphaFoldDB" id="A0A5C1AEQ2"/>
<feature type="transmembrane region" description="Helical" evidence="2">
    <location>
        <begin position="161"/>
        <end position="179"/>
    </location>
</feature>
<dbReference type="RefSeq" id="WP_168219114.1">
    <property type="nucleotide sequence ID" value="NZ_CP042425.1"/>
</dbReference>
<dbReference type="Proteomes" id="UP000324974">
    <property type="component" value="Chromosome"/>
</dbReference>
<feature type="transmembrane region" description="Helical" evidence="2">
    <location>
        <begin position="111"/>
        <end position="141"/>
    </location>
</feature>
<feature type="transmembrane region" description="Helical" evidence="2">
    <location>
        <begin position="191"/>
        <end position="212"/>
    </location>
</feature>
<feature type="compositionally biased region" description="Low complexity" evidence="1">
    <location>
        <begin position="46"/>
        <end position="63"/>
    </location>
</feature>
<protein>
    <submittedName>
        <fullName evidence="3">Uncharacterized protein</fullName>
    </submittedName>
</protein>
<evidence type="ECO:0000313" key="4">
    <source>
        <dbReference type="Proteomes" id="UP000324974"/>
    </source>
</evidence>
<organism evidence="3 4">
    <name type="scientific">Limnoglobus roseus</name>
    <dbReference type="NCBI Taxonomy" id="2598579"/>
    <lineage>
        <taxon>Bacteria</taxon>
        <taxon>Pseudomonadati</taxon>
        <taxon>Planctomycetota</taxon>
        <taxon>Planctomycetia</taxon>
        <taxon>Gemmatales</taxon>
        <taxon>Gemmataceae</taxon>
        <taxon>Limnoglobus</taxon>
    </lineage>
</organism>
<dbReference type="Gene3D" id="2.20.28.160">
    <property type="match status" value="1"/>
</dbReference>